<comment type="subcellular location">
    <subcellularLocation>
        <location evidence="1">Membrane</location>
        <topology evidence="1">Multi-pass membrane protein</topology>
    </subcellularLocation>
</comment>
<reference evidence="8 9" key="1">
    <citation type="submission" date="2016-04" db="EMBL/GenBank/DDBJ databases">
        <title>First whole genome shotgun sequence of the bacterium Enteractinococcus sp. strain UASWS1574.</title>
        <authorList>
            <person name="Crovadore J."/>
            <person name="Chablais R."/>
            <person name="Lefort F."/>
        </authorList>
    </citation>
    <scope>NUCLEOTIDE SEQUENCE [LARGE SCALE GENOMIC DNA]</scope>
    <source>
        <strain evidence="8 9">UASWS1574</strain>
    </source>
</reference>
<dbReference type="Proteomes" id="UP000078292">
    <property type="component" value="Unassembled WGS sequence"/>
</dbReference>
<dbReference type="PANTHER" id="PTHR31272:SF4">
    <property type="entry name" value="CYTOCHROME C-TYPE BIOGENESIS PROTEIN HI_1454-RELATED"/>
    <property type="match status" value="1"/>
</dbReference>
<feature type="transmembrane region" description="Helical" evidence="6">
    <location>
        <begin position="210"/>
        <end position="231"/>
    </location>
</feature>
<keyword evidence="4 6" id="KW-1133">Transmembrane helix</keyword>
<name>A0A1B7LVW5_9MICC</name>
<dbReference type="InterPro" id="IPR051790">
    <property type="entry name" value="Cytochrome_c-biogenesis_DsbD"/>
</dbReference>
<organism evidence="8 9">
    <name type="scientific">Enteractinococcus helveticum</name>
    <dbReference type="NCBI Taxonomy" id="1837282"/>
    <lineage>
        <taxon>Bacteria</taxon>
        <taxon>Bacillati</taxon>
        <taxon>Actinomycetota</taxon>
        <taxon>Actinomycetes</taxon>
        <taxon>Micrococcales</taxon>
        <taxon>Micrococcaceae</taxon>
    </lineage>
</organism>
<evidence type="ECO:0000313" key="9">
    <source>
        <dbReference type="Proteomes" id="UP000078292"/>
    </source>
</evidence>
<accession>A0A1B7LVW5</accession>
<evidence type="ECO:0000259" key="7">
    <source>
        <dbReference type="Pfam" id="PF02683"/>
    </source>
</evidence>
<comment type="caution">
    <text evidence="8">The sequence shown here is derived from an EMBL/GenBank/DDBJ whole genome shotgun (WGS) entry which is preliminary data.</text>
</comment>
<feature type="transmembrane region" description="Helical" evidence="6">
    <location>
        <begin position="96"/>
        <end position="119"/>
    </location>
</feature>
<feature type="transmembrane region" description="Helical" evidence="6">
    <location>
        <begin position="131"/>
        <end position="149"/>
    </location>
</feature>
<dbReference type="RefSeq" id="WP_043058849.1">
    <property type="nucleotide sequence ID" value="NZ_LXEY01000022.1"/>
</dbReference>
<feature type="transmembrane region" description="Helical" evidence="6">
    <location>
        <begin position="65"/>
        <end position="90"/>
    </location>
</feature>
<dbReference type="GO" id="GO:0017004">
    <property type="term" value="P:cytochrome complex assembly"/>
    <property type="evidence" value="ECO:0007669"/>
    <property type="project" value="InterPro"/>
</dbReference>
<keyword evidence="9" id="KW-1185">Reference proteome</keyword>
<evidence type="ECO:0000313" key="8">
    <source>
        <dbReference type="EMBL" id="OAV59185.1"/>
    </source>
</evidence>
<dbReference type="AlphaFoldDB" id="A0A1B7LVW5"/>
<sequence>MNNPFAEIALDGSMWLAMPVAALAGLVSFLSPCVLPLAPGYLGYVSGLSGASVEDTKRGRMLTGTTLFVLGFTAVFVTAGLLLSRVFIWLKGDGQWLTQVLGVVVIIMGIVFMGGLSFFQRDRKIQYQPNAGLWGAPLLGMIFGLGWAPCIGPTMAAVIAMSSAGTDNLWRGGVLAVVYSLGLGLPFILLALGFSRGMKRLAFFRKHRLFIMRAGGVLLILLGLAMATGLWTDWVNQLQGWFANEVTLPI</sequence>
<keyword evidence="5 6" id="KW-0472">Membrane</keyword>
<keyword evidence="3 6" id="KW-0812">Transmembrane</keyword>
<feature type="transmembrane region" description="Helical" evidence="6">
    <location>
        <begin position="20"/>
        <end position="44"/>
    </location>
</feature>
<evidence type="ECO:0000256" key="2">
    <source>
        <dbReference type="ARBA" id="ARBA00006143"/>
    </source>
</evidence>
<proteinExistence type="inferred from homology"/>
<dbReference type="STRING" id="1837282.A6F49_14970"/>
<evidence type="ECO:0000256" key="1">
    <source>
        <dbReference type="ARBA" id="ARBA00004141"/>
    </source>
</evidence>
<gene>
    <name evidence="8" type="ORF">A6F49_14970</name>
</gene>
<feature type="transmembrane region" description="Helical" evidence="6">
    <location>
        <begin position="169"/>
        <end position="190"/>
    </location>
</feature>
<comment type="similarity">
    <text evidence="2">Belongs to the DsbD family.</text>
</comment>
<dbReference type="GO" id="GO:0016020">
    <property type="term" value="C:membrane"/>
    <property type="evidence" value="ECO:0007669"/>
    <property type="project" value="UniProtKB-SubCell"/>
</dbReference>
<evidence type="ECO:0000256" key="6">
    <source>
        <dbReference type="SAM" id="Phobius"/>
    </source>
</evidence>
<feature type="domain" description="Cytochrome C biogenesis protein transmembrane" evidence="7">
    <location>
        <begin position="15"/>
        <end position="223"/>
    </location>
</feature>
<evidence type="ECO:0000256" key="3">
    <source>
        <dbReference type="ARBA" id="ARBA00022692"/>
    </source>
</evidence>
<dbReference type="OrthoDB" id="9803065at2"/>
<dbReference type="Pfam" id="PF02683">
    <property type="entry name" value="DsbD_TM"/>
    <property type="match status" value="1"/>
</dbReference>
<dbReference type="PANTHER" id="PTHR31272">
    <property type="entry name" value="CYTOCHROME C-TYPE BIOGENESIS PROTEIN HI_1454-RELATED"/>
    <property type="match status" value="1"/>
</dbReference>
<evidence type="ECO:0000256" key="5">
    <source>
        <dbReference type="ARBA" id="ARBA00023136"/>
    </source>
</evidence>
<evidence type="ECO:0000256" key="4">
    <source>
        <dbReference type="ARBA" id="ARBA00022989"/>
    </source>
</evidence>
<protein>
    <submittedName>
        <fullName evidence="8">Cytochrome C biogenesis protein ResC</fullName>
    </submittedName>
</protein>
<dbReference type="InterPro" id="IPR003834">
    <property type="entry name" value="Cyt_c_assmbl_TM_dom"/>
</dbReference>
<dbReference type="EMBL" id="LXEY01000022">
    <property type="protein sequence ID" value="OAV59185.1"/>
    <property type="molecule type" value="Genomic_DNA"/>
</dbReference>